<evidence type="ECO:0000256" key="1">
    <source>
        <dbReference type="ARBA" id="ARBA00004429"/>
    </source>
</evidence>
<feature type="domain" description="NAD(P) transhydrogenase alpha subunit C-terminal" evidence="14">
    <location>
        <begin position="52"/>
        <end position="135"/>
    </location>
</feature>
<dbReference type="Pfam" id="PF12769">
    <property type="entry name" value="PNTB_4TM"/>
    <property type="match status" value="1"/>
</dbReference>
<keyword evidence="9" id="KW-0520">NAD</keyword>
<evidence type="ECO:0000256" key="6">
    <source>
        <dbReference type="ARBA" id="ARBA00022857"/>
    </source>
</evidence>
<evidence type="ECO:0000313" key="15">
    <source>
        <dbReference type="EMBL" id="GAG08197.1"/>
    </source>
</evidence>
<dbReference type="AlphaFoldDB" id="X0VA22"/>
<evidence type="ECO:0000256" key="10">
    <source>
        <dbReference type="ARBA" id="ARBA00023136"/>
    </source>
</evidence>
<evidence type="ECO:0000256" key="9">
    <source>
        <dbReference type="ARBA" id="ARBA00023027"/>
    </source>
</evidence>
<reference evidence="15" key="1">
    <citation type="journal article" date="2014" name="Front. Microbiol.">
        <title>High frequency of phylogenetically diverse reductive dehalogenase-homologous genes in deep subseafloor sedimentary metagenomes.</title>
        <authorList>
            <person name="Kawai M."/>
            <person name="Futagami T."/>
            <person name="Toyoda A."/>
            <person name="Takaki Y."/>
            <person name="Nishi S."/>
            <person name="Hori S."/>
            <person name="Arai W."/>
            <person name="Tsubouchi T."/>
            <person name="Morono Y."/>
            <person name="Uchiyama I."/>
            <person name="Ito T."/>
            <person name="Fujiyama A."/>
            <person name="Inagaki F."/>
            <person name="Takami H."/>
        </authorList>
    </citation>
    <scope>NUCLEOTIDE SEQUENCE</scope>
    <source>
        <strain evidence="15">Expedition CK06-06</strain>
    </source>
</reference>
<dbReference type="GO" id="GO:0050661">
    <property type="term" value="F:NADP binding"/>
    <property type="evidence" value="ECO:0007669"/>
    <property type="project" value="TreeGrafter"/>
</dbReference>
<evidence type="ECO:0000256" key="5">
    <source>
        <dbReference type="ARBA" id="ARBA00022692"/>
    </source>
</evidence>
<keyword evidence="3" id="KW-1003">Cell membrane</keyword>
<keyword evidence="7" id="KW-1278">Translocase</keyword>
<keyword evidence="12" id="KW-0175">Coiled coil</keyword>
<keyword evidence="6" id="KW-0521">NADP</keyword>
<dbReference type="GO" id="GO:0005886">
    <property type="term" value="C:plasma membrane"/>
    <property type="evidence" value="ECO:0007669"/>
    <property type="project" value="UniProtKB-SubCell"/>
</dbReference>
<dbReference type="PANTHER" id="PTHR10160:SF19">
    <property type="entry name" value="PROTON-TRANSLOCATING NAD(P)(+) TRANSHYDROGENASE"/>
    <property type="match status" value="1"/>
</dbReference>
<dbReference type="GO" id="GO:0008750">
    <property type="term" value="F:proton-translocating NAD(P)+ transhydrogenase activity"/>
    <property type="evidence" value="ECO:0007669"/>
    <property type="project" value="UniProtKB-EC"/>
</dbReference>
<dbReference type="InterPro" id="IPR024605">
    <property type="entry name" value="NADP_transhyd_a_C"/>
</dbReference>
<evidence type="ECO:0000256" key="3">
    <source>
        <dbReference type="ARBA" id="ARBA00022475"/>
    </source>
</evidence>
<keyword evidence="4" id="KW-0997">Cell inner membrane</keyword>
<name>X0VA22_9ZZZZ</name>
<evidence type="ECO:0000256" key="13">
    <source>
        <dbReference type="SAM" id="Phobius"/>
    </source>
</evidence>
<feature type="coiled-coil region" evidence="12">
    <location>
        <begin position="3"/>
        <end position="37"/>
    </location>
</feature>
<evidence type="ECO:0000256" key="12">
    <source>
        <dbReference type="SAM" id="Coils"/>
    </source>
</evidence>
<dbReference type="GO" id="GO:0005743">
    <property type="term" value="C:mitochondrial inner membrane"/>
    <property type="evidence" value="ECO:0007669"/>
    <property type="project" value="TreeGrafter"/>
</dbReference>
<feature type="transmembrane region" description="Helical" evidence="13">
    <location>
        <begin position="79"/>
        <end position="97"/>
    </location>
</feature>
<keyword evidence="8 13" id="KW-1133">Transmembrane helix</keyword>
<accession>X0VA22</accession>
<dbReference type="PANTHER" id="PTHR10160">
    <property type="entry name" value="NAD(P) TRANSHYDROGENASE"/>
    <property type="match status" value="1"/>
</dbReference>
<comment type="caution">
    <text evidence="15">The sequence shown here is derived from an EMBL/GenBank/DDBJ whole genome shotgun (WGS) entry which is preliminary data.</text>
</comment>
<evidence type="ECO:0000256" key="4">
    <source>
        <dbReference type="ARBA" id="ARBA00022519"/>
    </source>
</evidence>
<dbReference type="GO" id="GO:0006740">
    <property type="term" value="P:NADPH regeneration"/>
    <property type="evidence" value="ECO:0007669"/>
    <property type="project" value="TreeGrafter"/>
</dbReference>
<keyword evidence="5 13" id="KW-0812">Transmembrane</keyword>
<proteinExistence type="predicted"/>
<evidence type="ECO:0000256" key="11">
    <source>
        <dbReference type="ARBA" id="ARBA00048202"/>
    </source>
</evidence>
<evidence type="ECO:0000256" key="2">
    <source>
        <dbReference type="ARBA" id="ARBA00012943"/>
    </source>
</evidence>
<feature type="transmembrane region" description="Helical" evidence="13">
    <location>
        <begin position="109"/>
        <end position="131"/>
    </location>
</feature>
<evidence type="ECO:0000259" key="14">
    <source>
        <dbReference type="Pfam" id="PF12769"/>
    </source>
</evidence>
<comment type="catalytic activity">
    <reaction evidence="11">
        <text>NAD(+) + NADPH + H(+)(in) = NADH + NADP(+) + H(+)(out)</text>
        <dbReference type="Rhea" id="RHEA:47992"/>
        <dbReference type="ChEBI" id="CHEBI:15378"/>
        <dbReference type="ChEBI" id="CHEBI:57540"/>
        <dbReference type="ChEBI" id="CHEBI:57783"/>
        <dbReference type="ChEBI" id="CHEBI:57945"/>
        <dbReference type="ChEBI" id="CHEBI:58349"/>
        <dbReference type="EC" id="7.1.1.1"/>
    </reaction>
</comment>
<organism evidence="15">
    <name type="scientific">marine sediment metagenome</name>
    <dbReference type="NCBI Taxonomy" id="412755"/>
    <lineage>
        <taxon>unclassified sequences</taxon>
        <taxon>metagenomes</taxon>
        <taxon>ecological metagenomes</taxon>
    </lineage>
</organism>
<sequence length="137" mass="14256">MSSDAFVERATEAANEAKELSNELASLATEASRLAAQAAGEAGGTSVLIIGLTVLVLAVFVGYHVVWRVTPALHSPLMAVTNAISSVIIVGALIAAGPAEFSFSEIMGFLAVTLASINIFGGFIVTQRMLAMFKKKK</sequence>
<comment type="subcellular location">
    <subcellularLocation>
        <location evidence="1">Cell inner membrane</location>
        <topology evidence="1">Multi-pass membrane protein</topology>
    </subcellularLocation>
</comment>
<feature type="transmembrane region" description="Helical" evidence="13">
    <location>
        <begin position="47"/>
        <end position="67"/>
    </location>
</feature>
<dbReference type="EC" id="7.1.1.1" evidence="2"/>
<gene>
    <name evidence="15" type="ORF">S01H1_35007</name>
</gene>
<evidence type="ECO:0000256" key="7">
    <source>
        <dbReference type="ARBA" id="ARBA00022967"/>
    </source>
</evidence>
<dbReference type="EMBL" id="BARS01021834">
    <property type="protein sequence ID" value="GAG08197.1"/>
    <property type="molecule type" value="Genomic_DNA"/>
</dbReference>
<keyword evidence="10 13" id="KW-0472">Membrane</keyword>
<evidence type="ECO:0000256" key="8">
    <source>
        <dbReference type="ARBA" id="ARBA00022989"/>
    </source>
</evidence>
<protein>
    <recommendedName>
        <fullName evidence="2">proton-translocating NAD(P)(+) transhydrogenase</fullName>
        <ecNumber evidence="2">7.1.1.1</ecNumber>
    </recommendedName>
</protein>